<keyword evidence="1" id="KW-1133">Transmembrane helix</keyword>
<name>A0ABT0ITM5_9HYPH</name>
<keyword evidence="1" id="KW-0472">Membrane</keyword>
<keyword evidence="3" id="KW-1185">Reference proteome</keyword>
<keyword evidence="1" id="KW-0812">Transmembrane</keyword>
<dbReference type="EMBL" id="JALPRY010000016">
    <property type="protein sequence ID" value="MCK8781222.1"/>
    <property type="molecule type" value="Genomic_DNA"/>
</dbReference>
<evidence type="ECO:0000256" key="1">
    <source>
        <dbReference type="SAM" id="Phobius"/>
    </source>
</evidence>
<dbReference type="Proteomes" id="UP001202827">
    <property type="component" value="Unassembled WGS sequence"/>
</dbReference>
<dbReference type="Pfam" id="PF09898">
    <property type="entry name" value="DUF2125"/>
    <property type="match status" value="1"/>
</dbReference>
<dbReference type="InterPro" id="IPR018666">
    <property type="entry name" value="DUF2125"/>
</dbReference>
<feature type="transmembrane region" description="Helical" evidence="1">
    <location>
        <begin position="13"/>
        <end position="34"/>
    </location>
</feature>
<comment type="caution">
    <text evidence="2">The sequence shown here is derived from an EMBL/GenBank/DDBJ whole genome shotgun (WGS) entry which is preliminary data.</text>
</comment>
<proteinExistence type="predicted"/>
<evidence type="ECO:0000313" key="3">
    <source>
        <dbReference type="Proteomes" id="UP001202827"/>
    </source>
</evidence>
<sequence length="334" mass="35692">MAASSRTGVSGKLWLLASGIVLVIALYTAGWFYAASLLREKTLALLGSQEQRGISATCDDAEYRGYPFRIGLFCSKVSVDDRQNGISATFGSLRSAAQVYDPGHIVWELDSPVEVRTGHGLALSTTWENFQSSLIAKLRGVERTSTVIDGARTSITSSATGQTFNLAAGHTEIHLRQNGNDLDAAVSLQDTDLMVKDMPQLLPRLTANLDVTLINRAGMIDGSDRNGLALYGTEGQMRTLSADMGDGKVISISGPFSFDEDGYLSGRLKLRIEQIDAWRDSLSEAFPQIAPMLGTAGNMLSALGGGKNASLDLSIKRGKVFAGGFIQIGEIPPI</sequence>
<gene>
    <name evidence="2" type="ORF">M0654_14655</name>
</gene>
<organism evidence="2 3">
    <name type="scientific">Neorhizobium turbinariae</name>
    <dbReference type="NCBI Taxonomy" id="2937795"/>
    <lineage>
        <taxon>Bacteria</taxon>
        <taxon>Pseudomonadati</taxon>
        <taxon>Pseudomonadota</taxon>
        <taxon>Alphaproteobacteria</taxon>
        <taxon>Hyphomicrobiales</taxon>
        <taxon>Rhizobiaceae</taxon>
        <taxon>Rhizobium/Agrobacterium group</taxon>
        <taxon>Neorhizobium</taxon>
    </lineage>
</organism>
<reference evidence="2 3" key="1">
    <citation type="submission" date="2022-04" db="EMBL/GenBank/DDBJ databases">
        <title>Rhizobium coralii sp. nov., isolated from coral Turbinaria peltata.</title>
        <authorList>
            <person name="Sun H."/>
        </authorList>
    </citation>
    <scope>NUCLEOTIDE SEQUENCE [LARGE SCALE GENOMIC DNA]</scope>
    <source>
        <strain evidence="2 3">NTR19</strain>
    </source>
</reference>
<accession>A0ABT0ITM5</accession>
<dbReference type="RefSeq" id="WP_248683760.1">
    <property type="nucleotide sequence ID" value="NZ_JALPRY010000016.1"/>
</dbReference>
<evidence type="ECO:0000313" key="2">
    <source>
        <dbReference type="EMBL" id="MCK8781222.1"/>
    </source>
</evidence>
<protein>
    <submittedName>
        <fullName evidence="2">DUF2125 domain-containing protein</fullName>
    </submittedName>
</protein>